<reference evidence="2 3" key="1">
    <citation type="journal article" date="2018" name="BMC Genomics">
        <title>The genome of Naegleria lovaniensis, the basis for a comparative approach to unravel pathogenicity factors of the human pathogenic amoeba N. fowleri.</title>
        <authorList>
            <person name="Liechti N."/>
            <person name="Schurch N."/>
            <person name="Bruggmann R."/>
            <person name="Wittwer M."/>
        </authorList>
    </citation>
    <scope>NUCLEOTIDE SEQUENCE [LARGE SCALE GENOMIC DNA]</scope>
    <source>
        <strain evidence="2 3">ATCC 30569</strain>
    </source>
</reference>
<dbReference type="AlphaFoldDB" id="A0AA88GJ06"/>
<evidence type="ECO:0000313" key="2">
    <source>
        <dbReference type="EMBL" id="KAG2379473.1"/>
    </source>
</evidence>
<organism evidence="2 3">
    <name type="scientific">Naegleria lovaniensis</name>
    <name type="common">Amoeba</name>
    <dbReference type="NCBI Taxonomy" id="51637"/>
    <lineage>
        <taxon>Eukaryota</taxon>
        <taxon>Discoba</taxon>
        <taxon>Heterolobosea</taxon>
        <taxon>Tetramitia</taxon>
        <taxon>Eutetramitia</taxon>
        <taxon>Vahlkampfiidae</taxon>
        <taxon>Naegleria</taxon>
    </lineage>
</organism>
<comment type="caution">
    <text evidence="2">The sequence shown here is derived from an EMBL/GenBank/DDBJ whole genome shotgun (WGS) entry which is preliminary data.</text>
</comment>
<feature type="compositionally biased region" description="Low complexity" evidence="1">
    <location>
        <begin position="246"/>
        <end position="265"/>
    </location>
</feature>
<feature type="region of interest" description="Disordered" evidence="1">
    <location>
        <begin position="83"/>
        <end position="102"/>
    </location>
</feature>
<dbReference type="RefSeq" id="XP_044546735.1">
    <property type="nucleotide sequence ID" value="XM_044696467.1"/>
</dbReference>
<dbReference type="GeneID" id="68099044"/>
<feature type="compositionally biased region" description="Low complexity" evidence="1">
    <location>
        <begin position="91"/>
        <end position="102"/>
    </location>
</feature>
<dbReference type="EMBL" id="PYSW02000028">
    <property type="protein sequence ID" value="KAG2379473.1"/>
    <property type="molecule type" value="Genomic_DNA"/>
</dbReference>
<protein>
    <submittedName>
        <fullName evidence="2">Uncharacterized protein</fullName>
    </submittedName>
</protein>
<feature type="region of interest" description="Disordered" evidence="1">
    <location>
        <begin position="242"/>
        <end position="265"/>
    </location>
</feature>
<gene>
    <name evidence="2" type="ORF">C9374_006590</name>
</gene>
<dbReference type="Proteomes" id="UP000816034">
    <property type="component" value="Unassembled WGS sequence"/>
</dbReference>
<accession>A0AA88GJ06</accession>
<evidence type="ECO:0000256" key="1">
    <source>
        <dbReference type="SAM" id="MobiDB-lite"/>
    </source>
</evidence>
<keyword evidence="3" id="KW-1185">Reference proteome</keyword>
<evidence type="ECO:0000313" key="3">
    <source>
        <dbReference type="Proteomes" id="UP000816034"/>
    </source>
</evidence>
<proteinExistence type="predicted"/>
<sequence length="395" mass="44201">MTSTYQLLPTEDDHLLGSANHVSATITTPSECPSAMTFDSKIKKQRKTTASCSRNTLMNHHTTSVEQAKRKKKKRSLIEEIVKNTPPATCHSPHLSSNLSSPLIDPTQLSLTISSRRSSTTTLFHHQPSHSTMFIDCSNPVNSNNNYHNSNYQRQNSWTSPRTFMEHAEPLPVSNHSNDHNDSSGDMCQVILTNWKSRSETRQWIKKCINETNDSSPMTNEKKHKVIISSPLELNFTNKNHHRHVATSSTSSSSGSSNSSSVSNHDGSLPTYIYTTCPLPFQAPIGNHSKKFQHVDHSKQIPSNGAHVPLVHSEIPQQRQLPLQPTTTTRYHHSSSDLFSMHSLSKNNFRTDVYPPSSMDLIEVPKVVVAQQHQVESNPPMVLPSFREFVSTLGL</sequence>
<name>A0AA88GJ06_NAELO</name>